<protein>
    <submittedName>
        <fullName evidence="1">Uncharacterized protein</fullName>
    </submittedName>
</protein>
<comment type="caution">
    <text evidence="1">The sequence shown here is derived from an EMBL/GenBank/DDBJ whole genome shotgun (WGS) entry which is preliminary data.</text>
</comment>
<reference evidence="1 2" key="1">
    <citation type="submission" date="2020-03" db="EMBL/GenBank/DDBJ databases">
        <title>Draft Genome Sequence of 2-Methylisoborneol Producing Pseudanabaena yagii Strain GIHE-NHR1 Isolated from North Han River in South Korea.</title>
        <authorList>
            <person name="Jeong J."/>
        </authorList>
    </citation>
    <scope>NUCLEOTIDE SEQUENCE [LARGE SCALE GENOMIC DNA]</scope>
    <source>
        <strain evidence="1 2">GIHE-NHR1</strain>
    </source>
</reference>
<name>A0ABX1LT12_9CYAN</name>
<dbReference type="EMBL" id="JAAVJL010000001">
    <property type="protein sequence ID" value="NMF59269.1"/>
    <property type="molecule type" value="Genomic_DNA"/>
</dbReference>
<evidence type="ECO:0000313" key="2">
    <source>
        <dbReference type="Proteomes" id="UP000738376"/>
    </source>
</evidence>
<proteinExistence type="predicted"/>
<evidence type="ECO:0000313" key="1">
    <source>
        <dbReference type="EMBL" id="NMF59269.1"/>
    </source>
</evidence>
<gene>
    <name evidence="1" type="ORF">HC246_14905</name>
</gene>
<accession>A0ABX1LT12</accession>
<keyword evidence="2" id="KW-1185">Reference proteome</keyword>
<organism evidence="1 2">
    <name type="scientific">Pseudanabaena yagii GIHE-NHR1</name>
    <dbReference type="NCBI Taxonomy" id="2722753"/>
    <lineage>
        <taxon>Bacteria</taxon>
        <taxon>Bacillati</taxon>
        <taxon>Cyanobacteriota</taxon>
        <taxon>Cyanophyceae</taxon>
        <taxon>Pseudanabaenales</taxon>
        <taxon>Pseudanabaenaceae</taxon>
        <taxon>Pseudanabaena</taxon>
        <taxon>Pseudanabaena yagii</taxon>
    </lineage>
</organism>
<dbReference type="Proteomes" id="UP000738376">
    <property type="component" value="Unassembled WGS sequence"/>
</dbReference>
<sequence length="171" mass="19690">MLKTWVNQPQNLFRMVAAIAIFAYSPVLPNAVKAETYINNRVCPADFPSLSKSLAKDLPDYLNRTYIRLRLKREVMTISQPELEPLPLAPDQSRDRLPQQIFLSMLERQTGKVETSQRAYWLFVVPTSNGWRLAMAFMRIGQAPPVDVSDAAIADATNKWLRDYCDPRYQR</sequence>
<dbReference type="RefSeq" id="WP_169364066.1">
    <property type="nucleotide sequence ID" value="NZ_JAAVJL010000001.1"/>
</dbReference>